<sequence>MDVHDHGILLRSRAIGMLDAGLTQKKVAQDLNISISSAKRWSSLYIKGSSLVTKPRSGKPPILKRADNIVISKSLGKCRQSTRKLAQKLKNRGNPVSHMFVYRHLTESVDVGSFKRQEIPRLSQKNIQDRLSFARKHQNWTVNDWKKFSGHTSLPSSSLQHQTNKIIGFGQRISNMFLRYF</sequence>
<reference evidence="2 3" key="1">
    <citation type="journal article" date="2023" name="BMC Biol.">
        <title>The compact genome of the sponge Oopsacas minuta (Hexactinellida) is lacking key metazoan core genes.</title>
        <authorList>
            <person name="Santini S."/>
            <person name="Schenkelaars Q."/>
            <person name="Jourda C."/>
            <person name="Duchesne M."/>
            <person name="Belahbib H."/>
            <person name="Rocher C."/>
            <person name="Selva M."/>
            <person name="Riesgo A."/>
            <person name="Vervoort M."/>
            <person name="Leys S.P."/>
            <person name="Kodjabachian L."/>
            <person name="Le Bivic A."/>
            <person name="Borchiellini C."/>
            <person name="Claverie J.M."/>
            <person name="Renard E."/>
        </authorList>
    </citation>
    <scope>NUCLEOTIDE SEQUENCE [LARGE SCALE GENOMIC DNA]</scope>
    <source>
        <strain evidence="2">SPO-2</strain>
    </source>
</reference>
<organism evidence="2 3">
    <name type="scientific">Oopsacas minuta</name>
    <dbReference type="NCBI Taxonomy" id="111878"/>
    <lineage>
        <taxon>Eukaryota</taxon>
        <taxon>Metazoa</taxon>
        <taxon>Porifera</taxon>
        <taxon>Hexactinellida</taxon>
        <taxon>Hexasterophora</taxon>
        <taxon>Lyssacinosida</taxon>
        <taxon>Leucopsacidae</taxon>
        <taxon>Oopsacas</taxon>
    </lineage>
</organism>
<dbReference type="EMBL" id="JAKMXF010000332">
    <property type="protein sequence ID" value="KAI6648214.1"/>
    <property type="molecule type" value="Genomic_DNA"/>
</dbReference>
<evidence type="ECO:0000313" key="2">
    <source>
        <dbReference type="EMBL" id="KAI6648214.1"/>
    </source>
</evidence>
<dbReference type="Pfam" id="PF01498">
    <property type="entry name" value="HTH_Tnp_Tc3_2"/>
    <property type="match status" value="1"/>
</dbReference>
<name>A0AAV7JID1_9METZ</name>
<dbReference type="InterPro" id="IPR009057">
    <property type="entry name" value="Homeodomain-like_sf"/>
</dbReference>
<evidence type="ECO:0000259" key="1">
    <source>
        <dbReference type="Pfam" id="PF01498"/>
    </source>
</evidence>
<feature type="domain" description="Transposase Tc1-like" evidence="1">
    <location>
        <begin position="79"/>
        <end position="139"/>
    </location>
</feature>
<dbReference type="InterPro" id="IPR002492">
    <property type="entry name" value="Transposase_Tc1-like"/>
</dbReference>
<proteinExistence type="predicted"/>
<protein>
    <recommendedName>
        <fullName evidence="1">Transposase Tc1-like domain-containing protein</fullName>
    </recommendedName>
</protein>
<dbReference type="GO" id="GO:0006313">
    <property type="term" value="P:DNA transposition"/>
    <property type="evidence" value="ECO:0007669"/>
    <property type="project" value="InterPro"/>
</dbReference>
<comment type="caution">
    <text evidence="2">The sequence shown here is derived from an EMBL/GenBank/DDBJ whole genome shotgun (WGS) entry which is preliminary data.</text>
</comment>
<accession>A0AAV7JID1</accession>
<keyword evidence="3" id="KW-1185">Reference proteome</keyword>
<dbReference type="SUPFAM" id="SSF46689">
    <property type="entry name" value="Homeodomain-like"/>
    <property type="match status" value="1"/>
</dbReference>
<gene>
    <name evidence="2" type="ORF">LOD99_12023</name>
</gene>
<dbReference type="GO" id="GO:0015074">
    <property type="term" value="P:DNA integration"/>
    <property type="evidence" value="ECO:0007669"/>
    <property type="project" value="InterPro"/>
</dbReference>
<dbReference type="AlphaFoldDB" id="A0AAV7JID1"/>
<dbReference type="Proteomes" id="UP001165289">
    <property type="component" value="Unassembled WGS sequence"/>
</dbReference>
<evidence type="ECO:0000313" key="3">
    <source>
        <dbReference type="Proteomes" id="UP001165289"/>
    </source>
</evidence>
<dbReference type="GO" id="GO:0003677">
    <property type="term" value="F:DNA binding"/>
    <property type="evidence" value="ECO:0007669"/>
    <property type="project" value="InterPro"/>
</dbReference>